<feature type="region of interest" description="Disordered" evidence="1">
    <location>
        <begin position="33"/>
        <end position="56"/>
    </location>
</feature>
<accession>G6EA60</accession>
<evidence type="ECO:0000256" key="1">
    <source>
        <dbReference type="SAM" id="MobiDB-lite"/>
    </source>
</evidence>
<evidence type="ECO:0000313" key="3">
    <source>
        <dbReference type="Proteomes" id="UP000004030"/>
    </source>
</evidence>
<organism evidence="2 3">
    <name type="scientific">Novosphingobium pentaromativorans US6-1</name>
    <dbReference type="NCBI Taxonomy" id="1088721"/>
    <lineage>
        <taxon>Bacteria</taxon>
        <taxon>Pseudomonadati</taxon>
        <taxon>Pseudomonadota</taxon>
        <taxon>Alphaproteobacteria</taxon>
        <taxon>Sphingomonadales</taxon>
        <taxon>Sphingomonadaceae</taxon>
        <taxon>Novosphingobium</taxon>
    </lineage>
</organism>
<reference evidence="2 3" key="1">
    <citation type="journal article" date="2012" name="J. Bacteriol.">
        <title>Genome sequence of benzo(a)pyrene-degrading bacterium Novosphingobium pentaromativorans US6-1.</title>
        <authorList>
            <person name="Luo Y.R."/>
            <person name="Kang S.G."/>
            <person name="Kim S.J."/>
            <person name="Kim M.R."/>
            <person name="Li N."/>
            <person name="Lee J.H."/>
            <person name="Kwon K.K."/>
        </authorList>
    </citation>
    <scope>NUCLEOTIDE SEQUENCE [LARGE SCALE GENOMIC DNA]</scope>
    <source>
        <strain evidence="2 3">US6-1</strain>
    </source>
</reference>
<proteinExistence type="predicted"/>
<evidence type="ECO:0000313" key="2">
    <source>
        <dbReference type="EMBL" id="EHJ61918.1"/>
    </source>
</evidence>
<gene>
    <name evidence="2" type="ORF">NSU_1232</name>
</gene>
<comment type="caution">
    <text evidence="2">The sequence shown here is derived from an EMBL/GenBank/DDBJ whole genome shotgun (WGS) entry which is preliminary data.</text>
</comment>
<feature type="compositionally biased region" description="Basic and acidic residues" evidence="1">
    <location>
        <begin position="39"/>
        <end position="52"/>
    </location>
</feature>
<keyword evidence="3" id="KW-1185">Reference proteome</keyword>
<dbReference type="Proteomes" id="UP000004030">
    <property type="component" value="Unassembled WGS sequence"/>
</dbReference>
<name>G6EA60_9SPHN</name>
<protein>
    <submittedName>
        <fullName evidence="2">Uncharacterized protein</fullName>
    </submittedName>
</protein>
<dbReference type="AlphaFoldDB" id="G6EA60"/>
<dbReference type="EMBL" id="AGFM01000014">
    <property type="protein sequence ID" value="EHJ61918.1"/>
    <property type="molecule type" value="Genomic_DNA"/>
</dbReference>
<sequence length="90" mass="10199">MALVAHRRALDFAGRSGIADREAFLRGRAKRGWRSRGGACRDGECSDSQDRPKRAHLNSPQLSVMYFRTEDLMRNLTRRGVTPCAERHGQ</sequence>